<accession>A0ACB8QTQ5</accession>
<protein>
    <submittedName>
        <fullName evidence="1">IgA peptidase M64-domain-containing protein</fullName>
    </submittedName>
</protein>
<evidence type="ECO:0000313" key="2">
    <source>
        <dbReference type="Proteomes" id="UP000814128"/>
    </source>
</evidence>
<reference evidence="1" key="1">
    <citation type="submission" date="2021-02" db="EMBL/GenBank/DDBJ databases">
        <authorList>
            <consortium name="DOE Joint Genome Institute"/>
            <person name="Ahrendt S."/>
            <person name="Looney B.P."/>
            <person name="Miyauchi S."/>
            <person name="Morin E."/>
            <person name="Drula E."/>
            <person name="Courty P.E."/>
            <person name="Chicoki N."/>
            <person name="Fauchery L."/>
            <person name="Kohler A."/>
            <person name="Kuo A."/>
            <person name="Labutti K."/>
            <person name="Pangilinan J."/>
            <person name="Lipzen A."/>
            <person name="Riley R."/>
            <person name="Andreopoulos W."/>
            <person name="He G."/>
            <person name="Johnson J."/>
            <person name="Barry K.W."/>
            <person name="Grigoriev I.V."/>
            <person name="Nagy L."/>
            <person name="Hibbett D."/>
            <person name="Henrissat B."/>
            <person name="Matheny P.B."/>
            <person name="Labbe J."/>
            <person name="Martin F."/>
        </authorList>
    </citation>
    <scope>NUCLEOTIDE SEQUENCE</scope>
    <source>
        <strain evidence="1">EC-137</strain>
    </source>
</reference>
<dbReference type="EMBL" id="MU273488">
    <property type="protein sequence ID" value="KAI0035218.1"/>
    <property type="molecule type" value="Genomic_DNA"/>
</dbReference>
<gene>
    <name evidence="1" type="ORF">K488DRAFT_76779</name>
</gene>
<keyword evidence="2" id="KW-1185">Reference proteome</keyword>
<evidence type="ECO:0000313" key="1">
    <source>
        <dbReference type="EMBL" id="KAI0035218.1"/>
    </source>
</evidence>
<dbReference type="Proteomes" id="UP000814128">
    <property type="component" value="Unassembled WGS sequence"/>
</dbReference>
<reference evidence="1" key="2">
    <citation type="journal article" date="2022" name="New Phytol.">
        <title>Evolutionary transition to the ectomycorrhizal habit in the genomes of a hyperdiverse lineage of mushroom-forming fungi.</title>
        <authorList>
            <person name="Looney B."/>
            <person name="Miyauchi S."/>
            <person name="Morin E."/>
            <person name="Drula E."/>
            <person name="Courty P.E."/>
            <person name="Kohler A."/>
            <person name="Kuo A."/>
            <person name="LaButti K."/>
            <person name="Pangilinan J."/>
            <person name="Lipzen A."/>
            <person name="Riley R."/>
            <person name="Andreopoulos W."/>
            <person name="He G."/>
            <person name="Johnson J."/>
            <person name="Nolan M."/>
            <person name="Tritt A."/>
            <person name="Barry K.W."/>
            <person name="Grigoriev I.V."/>
            <person name="Nagy L.G."/>
            <person name="Hibbett D."/>
            <person name="Henrissat B."/>
            <person name="Matheny P.B."/>
            <person name="Labbe J."/>
            <person name="Martin F.M."/>
        </authorList>
    </citation>
    <scope>NUCLEOTIDE SEQUENCE</scope>
    <source>
        <strain evidence="1">EC-137</strain>
    </source>
</reference>
<organism evidence="1 2">
    <name type="scientific">Vararia minispora EC-137</name>
    <dbReference type="NCBI Taxonomy" id="1314806"/>
    <lineage>
        <taxon>Eukaryota</taxon>
        <taxon>Fungi</taxon>
        <taxon>Dikarya</taxon>
        <taxon>Basidiomycota</taxon>
        <taxon>Agaricomycotina</taxon>
        <taxon>Agaricomycetes</taxon>
        <taxon>Russulales</taxon>
        <taxon>Lachnocladiaceae</taxon>
        <taxon>Vararia</taxon>
    </lineage>
</organism>
<name>A0ACB8QTQ5_9AGAM</name>
<proteinExistence type="predicted"/>
<sequence>MPRHDGRIALEQIRVFSYDEEILAQHLDTLCSNRVLLSRFLGKTPGRNQLVLSPLATDYKAETPVFDVRRVAGSGQSNRVDVAFFSDGYTLHEKEKFFEDVDFLVQAISSNQTFHTVSPLMNFWAAFTPSRESGVGVNGRPKDTPFGLYRDGTELRALYYARPDVARASCDSLRSKCDYPVLVGLGGEFVTITPSLVNGPLVLRHELGHSVIGVGEEYDGGFAYFGANAAHYLNDPMPWAHWMSERLDPVRVERSVMPMQAYPWTLLKNSTPWIATFNSSGTYSRHLVRFSLSGLPSSEDLTVLLDGENIYWKAKEGLGVDRWHYDIYRDTPLSGGHHELTFKLNNWRLEGIAQLCSVEILEFGNTDEFNATPGFYGVFPTFSETNGTSYRPTNEDCLMRITNEPNFCSVCAEGLWLSLLERVGLIDDVRTRCIKDTATGRWIREVQVDLIPLSCPREPRGEYMIEWIKDGARIPAFSNATVLSLNDSEARGKYEVFVQFFTDEVRSDPQGLLKAHYELSISSTCTR</sequence>
<comment type="caution">
    <text evidence="1">The sequence shown here is derived from an EMBL/GenBank/DDBJ whole genome shotgun (WGS) entry which is preliminary data.</text>
</comment>